<dbReference type="Proteomes" id="UP000516384">
    <property type="component" value="Chromosome"/>
</dbReference>
<gene>
    <name evidence="1" type="ORF">IAQ67_16700</name>
</gene>
<organism evidence="1 2">
    <name type="scientific">Paenibacillus peoriae</name>
    <dbReference type="NCBI Taxonomy" id="59893"/>
    <lineage>
        <taxon>Bacteria</taxon>
        <taxon>Bacillati</taxon>
        <taxon>Bacillota</taxon>
        <taxon>Bacilli</taxon>
        <taxon>Bacillales</taxon>
        <taxon>Paenibacillaceae</taxon>
        <taxon>Paenibacillus</taxon>
    </lineage>
</organism>
<sequence length="163" mass="18738">MTDIVTSDTLNLDEKVSVKNLCNWDVYFSRINSVGDVKIAAKGQVRLSREEIQSQAYNGNKLFVGKDNNGSHARLFVEDQPTRVLLGFENETEKQKILTKEFLADIFKIKAKKEFENSIQLNVQTQAEKFAVIQYAKETKFNDLAKVKFLEEYTGYTLEDEIK</sequence>
<proteinExistence type="predicted"/>
<dbReference type="EMBL" id="CP061172">
    <property type="protein sequence ID" value="QNR65521.1"/>
    <property type="molecule type" value="Genomic_DNA"/>
</dbReference>
<accession>A0A7H0Y363</accession>
<name>A0A7H0Y363_9BACL</name>
<dbReference type="AlphaFoldDB" id="A0A7H0Y363"/>
<dbReference type="RefSeq" id="WP_190297410.1">
    <property type="nucleotide sequence ID" value="NZ_CP061172.1"/>
</dbReference>
<evidence type="ECO:0000313" key="1">
    <source>
        <dbReference type="EMBL" id="QNR65521.1"/>
    </source>
</evidence>
<reference evidence="1 2" key="1">
    <citation type="submission" date="2020-09" db="EMBL/GenBank/DDBJ databases">
        <title>Characterization of Paenibacillus peoriae strain ZF390 with broad-spectrum antimicrobial activity as a potential biocontrol agent.</title>
        <authorList>
            <person name="Li L."/>
            <person name="Zhao Y."/>
            <person name="Li B."/>
            <person name="Xie X."/>
        </authorList>
    </citation>
    <scope>NUCLEOTIDE SEQUENCE [LARGE SCALE GENOMIC DNA]</scope>
    <source>
        <strain evidence="1 2">ZF390</strain>
    </source>
</reference>
<evidence type="ECO:0000313" key="2">
    <source>
        <dbReference type="Proteomes" id="UP000516384"/>
    </source>
</evidence>
<protein>
    <submittedName>
        <fullName evidence="1">Uncharacterized protein</fullName>
    </submittedName>
</protein>